<accession>A0A1Y3EWL1</accession>
<organism evidence="1 2">
    <name type="scientific">Trichinella nativa</name>
    <dbReference type="NCBI Taxonomy" id="6335"/>
    <lineage>
        <taxon>Eukaryota</taxon>
        <taxon>Metazoa</taxon>
        <taxon>Ecdysozoa</taxon>
        <taxon>Nematoda</taxon>
        <taxon>Enoplea</taxon>
        <taxon>Dorylaimia</taxon>
        <taxon>Trichinellida</taxon>
        <taxon>Trichinellidae</taxon>
        <taxon>Trichinella</taxon>
    </lineage>
</organism>
<evidence type="ECO:0000313" key="1">
    <source>
        <dbReference type="EMBL" id="OUC48246.1"/>
    </source>
</evidence>
<evidence type="ECO:0000313" key="2">
    <source>
        <dbReference type="Proteomes" id="UP000243006"/>
    </source>
</evidence>
<dbReference type="EMBL" id="LVZM01002979">
    <property type="protein sequence ID" value="OUC48246.1"/>
    <property type="molecule type" value="Genomic_DNA"/>
</dbReference>
<comment type="caution">
    <text evidence="1">The sequence shown here is derived from an EMBL/GenBank/DDBJ whole genome shotgun (WGS) entry which is preliminary data.</text>
</comment>
<sequence length="181" mass="21140">MFSLTTRLLFAQNTPLRGKMQCKPTSRLLFTCWSPAAHFYSFCFGKAYCLRQTSHFRFYQKFISSLFPKAMSNSKQEEKSKVNQSQDELCVKMNTCLKRRKIKTFLLEEHFIISFFFLHFIRISASAMSSTHSSKNAAAYKQICEKLKCVLQYFYQQITGKINGLHNVQKAEAIEQPRPFP</sequence>
<gene>
    <name evidence="1" type="ORF">D917_06308</name>
</gene>
<proteinExistence type="predicted"/>
<dbReference type="Proteomes" id="UP000243006">
    <property type="component" value="Unassembled WGS sequence"/>
</dbReference>
<protein>
    <submittedName>
        <fullName evidence="1">Uncharacterized protein</fullName>
    </submittedName>
</protein>
<name>A0A1Y3EWL1_9BILA</name>
<dbReference type="AlphaFoldDB" id="A0A1Y3EWL1"/>
<reference evidence="1 2" key="1">
    <citation type="submission" date="2015-04" db="EMBL/GenBank/DDBJ databases">
        <title>Draft genome of the roundworm Trichinella nativa.</title>
        <authorList>
            <person name="Mitreva M."/>
        </authorList>
    </citation>
    <scope>NUCLEOTIDE SEQUENCE [LARGE SCALE GENOMIC DNA]</scope>
    <source>
        <strain evidence="1 2">ISS45</strain>
    </source>
</reference>